<reference evidence="8 9" key="1">
    <citation type="submission" date="2019-04" db="EMBL/GenBank/DDBJ databases">
        <authorList>
            <person name="Van Vliet M D."/>
        </authorList>
    </citation>
    <scope>NUCLEOTIDE SEQUENCE [LARGE SCALE GENOMIC DNA]</scope>
    <source>
        <strain evidence="8 9">F21</strain>
    </source>
</reference>
<dbReference type="InterPro" id="IPR053166">
    <property type="entry name" value="UPF0718_permease"/>
</dbReference>
<evidence type="ECO:0000256" key="6">
    <source>
        <dbReference type="ARBA" id="ARBA00023136"/>
    </source>
</evidence>
<dbReference type="InterPro" id="IPR005524">
    <property type="entry name" value="DUF318"/>
</dbReference>
<feature type="transmembrane region" description="Helical" evidence="7">
    <location>
        <begin position="106"/>
        <end position="127"/>
    </location>
</feature>
<gene>
    <name evidence="8" type="ORF">SCARR_04949</name>
</gene>
<proteinExistence type="inferred from homology"/>
<dbReference type="GO" id="GO:0005886">
    <property type="term" value="C:plasma membrane"/>
    <property type="evidence" value="ECO:0007669"/>
    <property type="project" value="UniProtKB-SubCell"/>
</dbReference>
<dbReference type="Pfam" id="PF03773">
    <property type="entry name" value="ArsP_1"/>
    <property type="match status" value="1"/>
</dbReference>
<feature type="transmembrane region" description="Helical" evidence="7">
    <location>
        <begin position="270"/>
        <end position="289"/>
    </location>
</feature>
<feature type="transmembrane region" description="Helical" evidence="7">
    <location>
        <begin position="39"/>
        <end position="57"/>
    </location>
</feature>
<evidence type="ECO:0000256" key="2">
    <source>
        <dbReference type="ARBA" id="ARBA00006386"/>
    </source>
</evidence>
<evidence type="ECO:0000256" key="3">
    <source>
        <dbReference type="ARBA" id="ARBA00022475"/>
    </source>
</evidence>
<evidence type="ECO:0000256" key="5">
    <source>
        <dbReference type="ARBA" id="ARBA00022989"/>
    </source>
</evidence>
<evidence type="ECO:0000256" key="4">
    <source>
        <dbReference type="ARBA" id="ARBA00022692"/>
    </source>
</evidence>
<keyword evidence="4 7" id="KW-0812">Transmembrane</keyword>
<feature type="transmembrane region" description="Helical" evidence="7">
    <location>
        <begin position="301"/>
        <end position="324"/>
    </location>
</feature>
<evidence type="ECO:0000256" key="7">
    <source>
        <dbReference type="SAM" id="Phobius"/>
    </source>
</evidence>
<dbReference type="EMBL" id="CAAHFH010000002">
    <property type="protein sequence ID" value="VGO22852.1"/>
    <property type="molecule type" value="Genomic_DNA"/>
</dbReference>
<feature type="transmembrane region" description="Helical" evidence="7">
    <location>
        <begin position="72"/>
        <end position="99"/>
    </location>
</feature>
<dbReference type="RefSeq" id="WP_136064533.1">
    <property type="nucleotide sequence ID" value="NZ_CAAHFH010000002.1"/>
</dbReference>
<keyword evidence="5 7" id="KW-1133">Transmembrane helix</keyword>
<organism evidence="8 9">
    <name type="scientific">Pontiella sulfatireligans</name>
    <dbReference type="NCBI Taxonomy" id="2750658"/>
    <lineage>
        <taxon>Bacteria</taxon>
        <taxon>Pseudomonadati</taxon>
        <taxon>Kiritimatiellota</taxon>
        <taxon>Kiritimatiellia</taxon>
        <taxon>Kiritimatiellales</taxon>
        <taxon>Pontiellaceae</taxon>
        <taxon>Pontiella</taxon>
    </lineage>
</organism>
<dbReference type="PANTHER" id="PTHR42775">
    <property type="entry name" value="PERMEASE RV2963-RELATED"/>
    <property type="match status" value="1"/>
</dbReference>
<evidence type="ECO:0000256" key="1">
    <source>
        <dbReference type="ARBA" id="ARBA00004651"/>
    </source>
</evidence>
<name>A0A6C2URA5_9BACT</name>
<comment type="subcellular location">
    <subcellularLocation>
        <location evidence="1">Cell membrane</location>
        <topology evidence="1">Multi-pass membrane protein</topology>
    </subcellularLocation>
</comment>
<evidence type="ECO:0000313" key="8">
    <source>
        <dbReference type="EMBL" id="VGO22852.1"/>
    </source>
</evidence>
<feature type="transmembrane region" description="Helical" evidence="7">
    <location>
        <begin position="245"/>
        <end position="263"/>
    </location>
</feature>
<feature type="transmembrane region" description="Helical" evidence="7">
    <location>
        <begin position="207"/>
        <end position="225"/>
    </location>
</feature>
<protein>
    <recommendedName>
        <fullName evidence="10">Permease</fullName>
    </recommendedName>
</protein>
<feature type="transmembrane region" description="Helical" evidence="7">
    <location>
        <begin position="133"/>
        <end position="154"/>
    </location>
</feature>
<dbReference type="Proteomes" id="UP000346198">
    <property type="component" value="Unassembled WGS sequence"/>
</dbReference>
<keyword evidence="6 7" id="KW-0472">Membrane</keyword>
<dbReference type="AlphaFoldDB" id="A0A6C2URA5"/>
<comment type="similarity">
    <text evidence="2">Belongs to the UPF0718 family.</text>
</comment>
<accession>A0A6C2URA5</accession>
<sequence length="325" mass="35753">MLKVFTTLADWLTFDVFGMEQGSHLAESVHFFIEDVTKIYALLLVLIYVIGFLRAGLNTEKIRAHLEGKHRFIGYLLAAVFGAVTPFCSCSSIPLFLAFTQARIPIGITMAFLVTSPMINEVAVVLLGGTLGVGFTAVYISLGILSGVLAGMFFDFIKAERHLKPIEHKEVSDGMKERLEQAARYKPTRQERHAYAVNEFKSVFSKIWMWVLIGVGAGAALHGFVPESVITDNLGDGQWWSVPSAVLLGIPLYANASGVIPAIESLLDKGLPVGTALAFMMSVVAASLPEFMLLKQVMKPRLLVMFFLTLLVLFSCAGWIFNLIW</sequence>
<evidence type="ECO:0008006" key="10">
    <source>
        <dbReference type="Google" id="ProtNLM"/>
    </source>
</evidence>
<evidence type="ECO:0000313" key="9">
    <source>
        <dbReference type="Proteomes" id="UP000346198"/>
    </source>
</evidence>
<keyword evidence="3" id="KW-1003">Cell membrane</keyword>
<keyword evidence="9" id="KW-1185">Reference proteome</keyword>
<dbReference type="PANTHER" id="PTHR42775:SF1">
    <property type="entry name" value="PERMEASE RV2963-RELATED"/>
    <property type="match status" value="1"/>
</dbReference>